<feature type="active site" description="O-(5'-phospho-DNA)-serine intermediate" evidence="5 6">
    <location>
        <position position="15"/>
    </location>
</feature>
<evidence type="ECO:0000313" key="10">
    <source>
        <dbReference type="Proteomes" id="UP000251341"/>
    </source>
</evidence>
<dbReference type="Pfam" id="PF01527">
    <property type="entry name" value="HTH_Tnp_1"/>
    <property type="match status" value="1"/>
</dbReference>
<dbReference type="Gene3D" id="3.40.50.1390">
    <property type="entry name" value="Resolvase, N-terminal catalytic domain"/>
    <property type="match status" value="1"/>
</dbReference>
<sequence length="194" mass="21753">MQTQQPIRIGYVRVSSADQNVERQLADQQLTVTFTDRASGKNADRPQLQAMLAGNWPPNSVVVVHSMDRLARSLTDLLQIVEELTARGVHVHFVKEAKTFRGGDSTDPMDMLMLSMLGAVAQYERSLIRERQAEGIIKAKERGVYQGRKRKLNDPEQIQQIVAEATALGANKSHVAQRHGLSRQTLYKYVKSLS</sequence>
<organism evidence="8 10">
    <name type="scientific">Limnohabitans curvus</name>
    <dbReference type="NCBI Taxonomy" id="323423"/>
    <lineage>
        <taxon>Bacteria</taxon>
        <taxon>Pseudomonadati</taxon>
        <taxon>Pseudomonadota</taxon>
        <taxon>Betaproteobacteria</taxon>
        <taxon>Burkholderiales</taxon>
        <taxon>Comamonadaceae</taxon>
        <taxon>Limnohabitans</taxon>
    </lineage>
</organism>
<keyword evidence="2" id="KW-0229">DNA integration</keyword>
<dbReference type="EMBL" id="NESP01000001">
    <property type="protein sequence ID" value="PUE59738.1"/>
    <property type="molecule type" value="Genomic_DNA"/>
</dbReference>
<name>A0A315ES87_9BURK</name>
<dbReference type="AlphaFoldDB" id="A0A315ES87"/>
<dbReference type="Pfam" id="PF00239">
    <property type="entry name" value="Resolvase"/>
    <property type="match status" value="1"/>
</dbReference>
<reference evidence="8 10" key="1">
    <citation type="submission" date="2017-04" db="EMBL/GenBank/DDBJ databases">
        <title>Unexpected and diverse lifestyles within the genus Limnohabitans.</title>
        <authorList>
            <person name="Kasalicky V."/>
            <person name="Mehrshad M."/>
            <person name="Andrei S.-A."/>
            <person name="Salcher M."/>
            <person name="Kratochvilova H."/>
            <person name="Simek K."/>
            <person name="Ghai R."/>
        </authorList>
    </citation>
    <scope>NUCLEOTIDE SEQUENCE [LARGE SCALE GENOMIC DNA]</scope>
    <source>
        <strain evidence="8 10">MWH-C5</strain>
    </source>
</reference>
<comment type="similarity">
    <text evidence="1">Belongs to the site-specific recombinase resolvase family.</text>
</comment>
<evidence type="ECO:0000256" key="1">
    <source>
        <dbReference type="ARBA" id="ARBA00009913"/>
    </source>
</evidence>
<dbReference type="GO" id="GO:0003677">
    <property type="term" value="F:DNA binding"/>
    <property type="evidence" value="ECO:0007669"/>
    <property type="project" value="UniProtKB-KW"/>
</dbReference>
<feature type="domain" description="Resolvase/invertase-type recombinase catalytic" evidence="7">
    <location>
        <begin position="7"/>
        <end position="143"/>
    </location>
</feature>
<evidence type="ECO:0000256" key="4">
    <source>
        <dbReference type="ARBA" id="ARBA00023172"/>
    </source>
</evidence>
<evidence type="ECO:0000256" key="6">
    <source>
        <dbReference type="PROSITE-ProRule" id="PRU10137"/>
    </source>
</evidence>
<dbReference type="EMBL" id="NESP01000001">
    <property type="protein sequence ID" value="PUE59708.1"/>
    <property type="molecule type" value="Genomic_DNA"/>
</dbReference>
<dbReference type="PROSITE" id="PS00397">
    <property type="entry name" value="RECOMBINASES_1"/>
    <property type="match status" value="1"/>
</dbReference>
<dbReference type="SUPFAM" id="SSF53041">
    <property type="entry name" value="Resolvase-like"/>
    <property type="match status" value="1"/>
</dbReference>
<dbReference type="GO" id="GO:0006313">
    <property type="term" value="P:DNA transposition"/>
    <property type="evidence" value="ECO:0007669"/>
    <property type="project" value="InterPro"/>
</dbReference>
<dbReference type="InterPro" id="IPR002514">
    <property type="entry name" value="Transposase_8"/>
</dbReference>
<dbReference type="RefSeq" id="WP_108402247.1">
    <property type="nucleotide sequence ID" value="NZ_NESP01000001.1"/>
</dbReference>
<dbReference type="GO" id="GO:0000150">
    <property type="term" value="F:DNA strand exchange activity"/>
    <property type="evidence" value="ECO:0007669"/>
    <property type="project" value="InterPro"/>
</dbReference>
<dbReference type="Gene3D" id="1.10.10.60">
    <property type="entry name" value="Homeodomain-like"/>
    <property type="match status" value="1"/>
</dbReference>
<evidence type="ECO:0000256" key="5">
    <source>
        <dbReference type="PIRSR" id="PIRSR606118-50"/>
    </source>
</evidence>
<evidence type="ECO:0000256" key="2">
    <source>
        <dbReference type="ARBA" id="ARBA00022908"/>
    </source>
</evidence>
<keyword evidence="3" id="KW-0238">DNA-binding</keyword>
<proteinExistence type="inferred from homology"/>
<comment type="caution">
    <text evidence="8">The sequence shown here is derived from an EMBL/GenBank/DDBJ whole genome shotgun (WGS) entry which is preliminary data.</text>
</comment>
<dbReference type="PROSITE" id="PS51736">
    <property type="entry name" value="RECOMBINASES_3"/>
    <property type="match status" value="1"/>
</dbReference>
<dbReference type="CDD" id="cd03768">
    <property type="entry name" value="SR_ResInv"/>
    <property type="match status" value="1"/>
</dbReference>
<dbReference type="GO" id="GO:0015074">
    <property type="term" value="P:DNA integration"/>
    <property type="evidence" value="ECO:0007669"/>
    <property type="project" value="UniProtKB-KW"/>
</dbReference>
<evidence type="ECO:0000313" key="8">
    <source>
        <dbReference type="EMBL" id="PUE59708.1"/>
    </source>
</evidence>
<evidence type="ECO:0000256" key="3">
    <source>
        <dbReference type="ARBA" id="ARBA00023125"/>
    </source>
</evidence>
<dbReference type="InterPro" id="IPR050639">
    <property type="entry name" value="SSR_resolvase"/>
</dbReference>
<dbReference type="SMART" id="SM00857">
    <property type="entry name" value="Resolvase"/>
    <property type="match status" value="1"/>
</dbReference>
<accession>A0A315ES87</accession>
<dbReference type="PANTHER" id="PTHR30461:SF26">
    <property type="entry name" value="RESOLVASE HOMOLOG YNEB"/>
    <property type="match status" value="1"/>
</dbReference>
<protein>
    <recommendedName>
        <fullName evidence="7">Resolvase/invertase-type recombinase catalytic domain-containing protein</fullName>
    </recommendedName>
</protein>
<keyword evidence="10" id="KW-1185">Reference proteome</keyword>
<gene>
    <name evidence="8" type="ORF">B9Z44_09035</name>
    <name evidence="9" type="ORF">B9Z44_09215</name>
</gene>
<dbReference type="Proteomes" id="UP000251341">
    <property type="component" value="Unassembled WGS sequence"/>
</dbReference>
<dbReference type="InterPro" id="IPR006118">
    <property type="entry name" value="Recombinase_CS"/>
</dbReference>
<evidence type="ECO:0000259" key="7">
    <source>
        <dbReference type="PROSITE" id="PS51736"/>
    </source>
</evidence>
<dbReference type="GO" id="GO:0004803">
    <property type="term" value="F:transposase activity"/>
    <property type="evidence" value="ECO:0007669"/>
    <property type="project" value="InterPro"/>
</dbReference>
<keyword evidence="4" id="KW-0233">DNA recombination</keyword>
<dbReference type="PANTHER" id="PTHR30461">
    <property type="entry name" value="DNA-INVERTASE FROM LAMBDOID PROPHAGE"/>
    <property type="match status" value="1"/>
</dbReference>
<dbReference type="InterPro" id="IPR036162">
    <property type="entry name" value="Resolvase-like_N_sf"/>
</dbReference>
<dbReference type="InterPro" id="IPR006119">
    <property type="entry name" value="Resolv_N"/>
</dbReference>
<evidence type="ECO:0000313" key="9">
    <source>
        <dbReference type="EMBL" id="PUE59738.1"/>
    </source>
</evidence>